<evidence type="ECO:0000313" key="2">
    <source>
        <dbReference type="EMBL" id="QNS06594.1"/>
    </source>
</evidence>
<dbReference type="Gene3D" id="3.40.190.10">
    <property type="entry name" value="Periplasmic binding protein-like II"/>
    <property type="match status" value="1"/>
</dbReference>
<dbReference type="Proteomes" id="UP000516428">
    <property type="component" value="Chromosome"/>
</dbReference>
<accession>A0A7H1BCY9</accession>
<proteinExistence type="predicted"/>
<dbReference type="AlphaFoldDB" id="A0A7H1BCY9"/>
<dbReference type="KEGG" id="sxn:IAG42_25420"/>
<dbReference type="SUPFAM" id="SSF53850">
    <property type="entry name" value="Periplasmic binding protein-like II"/>
    <property type="match status" value="1"/>
</dbReference>
<dbReference type="RefSeq" id="WP_188339276.1">
    <property type="nucleotide sequence ID" value="NZ_CP061281.1"/>
</dbReference>
<reference evidence="2 3" key="1">
    <citation type="submission" date="2020-09" db="EMBL/GenBank/DDBJ databases">
        <title>A novel species.</title>
        <authorList>
            <person name="Gao J."/>
        </authorList>
    </citation>
    <scope>NUCLEOTIDE SEQUENCE [LARGE SCALE GENOMIC DNA]</scope>
    <source>
        <strain evidence="2 3">CRXT-Y-14</strain>
    </source>
</reference>
<sequence>MSANLSRRTLLRSIAIGGAALAAPSVLTACSSDGSGGGGSVSNAGKKAAAWPTYTPAKGATPDLAPTAEGVQAGYTKYPAELVKAIAEKPGTGKEKIKVLTITYGTPPKPAAQNKYWAAVNKALGVDVEFTIVPDADFRAKMATLFAGDDIPDIINIGGGYVLPREAQFVKTRCADLTEYLSGDAVKDYPNLAGIPTYAWEGMGRISGRIYGVPVERPKPQDTMFFNNGVFTKAGYKPGMSADDFAALAKDTTGAKKWALGSSTTAYFGYKTHANWFGAPNEFALQDGKMVHWGATDEFKAMLEYLSKLRKDGSYYPEATSVSQVDLKTQFWNGSVLSMTDGFLAYPAAAQGIKNSFDLDALVPYTAPGATPKYQQSRGIFGYTVIKKASKDRIKLILRVLDFLAAPFGSEEYELTHFGLEGTHFERDKDNNPIANKLGLVESKTNVPFMYLSDAPQVLYAPGFGDVVKRLHAWQQKVVPMMQPNARWGLQSDTYNKQGAALQQLMDDSVTAVVTGRKKVSDWDALYGKWEAQGGKKVIGEFTTEYAAAH</sequence>
<dbReference type="EMBL" id="CP061281">
    <property type="protein sequence ID" value="QNS06594.1"/>
    <property type="molecule type" value="Genomic_DNA"/>
</dbReference>
<dbReference type="PROSITE" id="PS51318">
    <property type="entry name" value="TAT"/>
    <property type="match status" value="1"/>
</dbReference>
<name>A0A7H1BCY9_9ACTN</name>
<keyword evidence="3" id="KW-1185">Reference proteome</keyword>
<gene>
    <name evidence="2" type="ORF">IAG42_25420</name>
</gene>
<feature type="chain" id="PRO_5028851298" evidence="1">
    <location>
        <begin position="23"/>
        <end position="550"/>
    </location>
</feature>
<dbReference type="InterPro" id="IPR006311">
    <property type="entry name" value="TAT_signal"/>
</dbReference>
<keyword evidence="1" id="KW-0732">Signal</keyword>
<feature type="signal peptide" evidence="1">
    <location>
        <begin position="1"/>
        <end position="22"/>
    </location>
</feature>
<dbReference type="PROSITE" id="PS51257">
    <property type="entry name" value="PROKAR_LIPOPROTEIN"/>
    <property type="match status" value="1"/>
</dbReference>
<organism evidence="2 3">
    <name type="scientific">Streptomyces xanthii</name>
    <dbReference type="NCBI Taxonomy" id="2768069"/>
    <lineage>
        <taxon>Bacteria</taxon>
        <taxon>Bacillati</taxon>
        <taxon>Actinomycetota</taxon>
        <taxon>Actinomycetes</taxon>
        <taxon>Kitasatosporales</taxon>
        <taxon>Streptomycetaceae</taxon>
        <taxon>Streptomyces</taxon>
    </lineage>
</organism>
<evidence type="ECO:0000313" key="3">
    <source>
        <dbReference type="Proteomes" id="UP000516428"/>
    </source>
</evidence>
<evidence type="ECO:0000256" key="1">
    <source>
        <dbReference type="SAM" id="SignalP"/>
    </source>
</evidence>
<protein>
    <submittedName>
        <fullName evidence="2">Sugar ABC transporter substrate-binding protein</fullName>
    </submittedName>
</protein>